<evidence type="ECO:0000313" key="1">
    <source>
        <dbReference type="EMBL" id="KAG8047538.1"/>
    </source>
</evidence>
<comment type="caution">
    <text evidence="1">The sequence shown here is derived from an EMBL/GenBank/DDBJ whole genome shotgun (WGS) entry which is preliminary data.</text>
</comment>
<name>A0A8J5VHI8_ZIZPA</name>
<dbReference type="Proteomes" id="UP000729402">
    <property type="component" value="Unassembled WGS sequence"/>
</dbReference>
<dbReference type="AlphaFoldDB" id="A0A8J5VHI8"/>
<accession>A0A8J5VHI8</accession>
<keyword evidence="2" id="KW-1185">Reference proteome</keyword>
<evidence type="ECO:0000313" key="2">
    <source>
        <dbReference type="Proteomes" id="UP000729402"/>
    </source>
</evidence>
<gene>
    <name evidence="1" type="ORF">GUJ93_ZPchr0008g11757</name>
</gene>
<proteinExistence type="predicted"/>
<organism evidence="1 2">
    <name type="scientific">Zizania palustris</name>
    <name type="common">Northern wild rice</name>
    <dbReference type="NCBI Taxonomy" id="103762"/>
    <lineage>
        <taxon>Eukaryota</taxon>
        <taxon>Viridiplantae</taxon>
        <taxon>Streptophyta</taxon>
        <taxon>Embryophyta</taxon>
        <taxon>Tracheophyta</taxon>
        <taxon>Spermatophyta</taxon>
        <taxon>Magnoliopsida</taxon>
        <taxon>Liliopsida</taxon>
        <taxon>Poales</taxon>
        <taxon>Poaceae</taxon>
        <taxon>BOP clade</taxon>
        <taxon>Oryzoideae</taxon>
        <taxon>Oryzeae</taxon>
        <taxon>Zizaniinae</taxon>
        <taxon>Zizania</taxon>
    </lineage>
</organism>
<protein>
    <submittedName>
        <fullName evidence="1">Uncharacterized protein</fullName>
    </submittedName>
</protein>
<reference evidence="1" key="2">
    <citation type="submission" date="2021-02" db="EMBL/GenBank/DDBJ databases">
        <authorList>
            <person name="Kimball J.A."/>
            <person name="Haas M.W."/>
            <person name="Macchietto M."/>
            <person name="Kono T."/>
            <person name="Duquette J."/>
            <person name="Shao M."/>
        </authorList>
    </citation>
    <scope>NUCLEOTIDE SEQUENCE</scope>
    <source>
        <tissue evidence="1">Fresh leaf tissue</tissue>
    </source>
</reference>
<dbReference type="EMBL" id="JAAALK010000290">
    <property type="protein sequence ID" value="KAG8047538.1"/>
    <property type="molecule type" value="Genomic_DNA"/>
</dbReference>
<sequence>MSGCSTEGDARARAKTRAALLESTDLSSWLVARITAASSSAFLSAAAAAVDGLSAATRVRCDNSFLPNIPNGVDEDVVKGALMGLQERGCKQPSMRKNEADMDIMFPLYSRGNMEILYVAYYVYEIKLMFLQIDCYYESTNV</sequence>
<reference evidence="1" key="1">
    <citation type="journal article" date="2021" name="bioRxiv">
        <title>Whole Genome Assembly and Annotation of Northern Wild Rice, Zizania palustris L., Supports a Whole Genome Duplication in the Zizania Genus.</title>
        <authorList>
            <person name="Haas M."/>
            <person name="Kono T."/>
            <person name="Macchietto M."/>
            <person name="Millas R."/>
            <person name="McGilp L."/>
            <person name="Shao M."/>
            <person name="Duquette J."/>
            <person name="Hirsch C.N."/>
            <person name="Kimball J."/>
        </authorList>
    </citation>
    <scope>NUCLEOTIDE SEQUENCE</scope>
    <source>
        <tissue evidence="1">Fresh leaf tissue</tissue>
    </source>
</reference>